<dbReference type="EMBL" id="BALG01000336">
    <property type="protein sequence ID" value="GAC44064.1"/>
    <property type="molecule type" value="Genomic_DNA"/>
</dbReference>
<reference evidence="2 3" key="1">
    <citation type="submission" date="2012-10" db="EMBL/GenBank/DDBJ databases">
        <title>Draft Genome Sequence of Paenibacillus popilliae ATCC 14706T.</title>
        <authorList>
            <person name="Iiyama K."/>
            <person name="Mori K."/>
            <person name="Mon H."/>
            <person name="Chieda Y."/>
            <person name="Lee J.M."/>
            <person name="Kusakabe T."/>
            <person name="Tashiro K."/>
            <person name="Asano S."/>
            <person name="Yasunaga-Aoki C."/>
            <person name="Shimizu S."/>
        </authorList>
    </citation>
    <scope>NUCLEOTIDE SEQUENCE [LARGE SCALE GENOMIC DNA]</scope>
    <source>
        <strain evidence="2 3">ATCC 14706</strain>
    </source>
</reference>
<evidence type="ECO:0000313" key="2">
    <source>
        <dbReference type="EMBL" id="GAC44064.1"/>
    </source>
</evidence>
<dbReference type="Proteomes" id="UP000029453">
    <property type="component" value="Unassembled WGS sequence"/>
</dbReference>
<protein>
    <submittedName>
        <fullName evidence="2">Uncharacterized protein</fullName>
    </submittedName>
</protein>
<comment type="caution">
    <text evidence="2">The sequence shown here is derived from an EMBL/GenBank/DDBJ whole genome shotgun (WGS) entry which is preliminary data.</text>
</comment>
<feature type="non-terminal residue" evidence="2">
    <location>
        <position position="1"/>
    </location>
</feature>
<feature type="region of interest" description="Disordered" evidence="1">
    <location>
        <begin position="1"/>
        <end position="20"/>
    </location>
</feature>
<dbReference type="AlphaFoldDB" id="M9M4P2"/>
<evidence type="ECO:0000313" key="3">
    <source>
        <dbReference type="Proteomes" id="UP000029453"/>
    </source>
</evidence>
<keyword evidence="3" id="KW-1185">Reference proteome</keyword>
<gene>
    <name evidence="2" type="ORF">PPOP_3465</name>
</gene>
<sequence length="109" mass="12229">GPSQPAQSTVQVTSSINKSNNLVRNAEKLSKRHDEQRQINHLTQQLFKGNSNPGMGNTSLRFGGIHEARTVNGARLYFQNTRDGFNIVAKSTKKNQDEVISELRRMYGN</sequence>
<evidence type="ECO:0000256" key="1">
    <source>
        <dbReference type="SAM" id="MobiDB-lite"/>
    </source>
</evidence>
<accession>M9M4P2</accession>
<proteinExistence type="predicted"/>
<name>M9M4P2_PAEPP</name>
<organism evidence="2 3">
    <name type="scientific">Paenibacillus popilliae ATCC 14706</name>
    <dbReference type="NCBI Taxonomy" id="1212764"/>
    <lineage>
        <taxon>Bacteria</taxon>
        <taxon>Bacillati</taxon>
        <taxon>Bacillota</taxon>
        <taxon>Bacilli</taxon>
        <taxon>Bacillales</taxon>
        <taxon>Paenibacillaceae</taxon>
        <taxon>Paenibacillus</taxon>
    </lineage>
</organism>